<dbReference type="GO" id="GO:0005524">
    <property type="term" value="F:ATP binding"/>
    <property type="evidence" value="ECO:0007669"/>
    <property type="project" value="UniProtKB-KW"/>
</dbReference>
<dbReference type="Pfam" id="PF05157">
    <property type="entry name" value="MshEN"/>
    <property type="match status" value="1"/>
</dbReference>
<dbReference type="InterPro" id="IPR001482">
    <property type="entry name" value="T2SS/T4SS_dom"/>
</dbReference>
<dbReference type="GO" id="GO:0005886">
    <property type="term" value="C:plasma membrane"/>
    <property type="evidence" value="ECO:0007669"/>
    <property type="project" value="TreeGrafter"/>
</dbReference>
<comment type="similarity">
    <text evidence="1">Belongs to the GSP E family.</text>
</comment>
<dbReference type="FunFam" id="3.30.300.160:FF:000002">
    <property type="entry name" value="Type II secretion system protein E"/>
    <property type="match status" value="1"/>
</dbReference>
<dbReference type="SMART" id="SM00382">
    <property type="entry name" value="AAA"/>
    <property type="match status" value="1"/>
</dbReference>
<keyword evidence="2" id="KW-0547">Nucleotide-binding</keyword>
<dbReference type="InterPro" id="IPR027417">
    <property type="entry name" value="P-loop_NTPase"/>
</dbReference>
<evidence type="ECO:0000313" key="5">
    <source>
        <dbReference type="EMBL" id="GGD47980.1"/>
    </source>
</evidence>
<dbReference type="PANTHER" id="PTHR30258:SF1">
    <property type="entry name" value="PROTEIN TRANSPORT PROTEIN HOFB HOMOLOG"/>
    <property type="match status" value="1"/>
</dbReference>
<dbReference type="FunFam" id="3.30.450.90:FF:000001">
    <property type="entry name" value="Type II secretion system ATPase GspE"/>
    <property type="match status" value="1"/>
</dbReference>
<evidence type="ECO:0000256" key="3">
    <source>
        <dbReference type="ARBA" id="ARBA00022840"/>
    </source>
</evidence>
<protein>
    <submittedName>
        <fullName evidence="5">Type II secretion system protein E</fullName>
    </submittedName>
</protein>
<sequence length="556" mass="61948">MSTVKKRLGDLLVESQVISDEQLKEALQEQSKTKQKLGDLLITQGYITEQQLIEVLEFQLGIPHISLFKYQIDPSLTQIIPESLARRYQAIPVQKEGGKLMVAMADPLDYFAIEELRMSTGFRIEPAISSKDELQRAIARHYGLQDSMSQIMTDLPSYEDFRETEITDEDSPVVRLVNQMIQQAVQLQVSDIHVDPGEGTVAIRYRLDGVLRTERLIPKQMQGFITARLKIMAKLNIAERRLPQDGRMKMQVDFKTVDIRVSSLPTIHGEKIVLRILDLSVGVKAIDQLDLSPRNYEAFKRMIEVPYGIILITGPTGSGKTTTLYSALSHLNRESENIITVEDPVEYQLEGINQVHVNPAIGLTFAAGLRSILRQDPNIVMVGEIRDGETAEIAIRASLTGHLVLSTLHTNDSVSTVTRFRDMGVAPYLIASSLIGVVAQRLVRRVCPDCREAYEPSGQEVIFLHNHGVQTDKLYRGGGCGSCNKSGYRGRVAIHEVLGVNDTLRKLIGEEASVQEMRAAALRDGLVFLMDDGLDKAARGITSLQEVLRETVVHEG</sequence>
<evidence type="ECO:0000259" key="4">
    <source>
        <dbReference type="SMART" id="SM00382"/>
    </source>
</evidence>
<accession>A0A916YKS8</accession>
<dbReference type="GO" id="GO:0016887">
    <property type="term" value="F:ATP hydrolysis activity"/>
    <property type="evidence" value="ECO:0007669"/>
    <property type="project" value="TreeGrafter"/>
</dbReference>
<dbReference type="Gene3D" id="3.30.450.90">
    <property type="match status" value="1"/>
</dbReference>
<dbReference type="InterPro" id="IPR007831">
    <property type="entry name" value="T2SS_GspE_N"/>
</dbReference>
<keyword evidence="3" id="KW-0067">ATP-binding</keyword>
<evidence type="ECO:0000256" key="1">
    <source>
        <dbReference type="ARBA" id="ARBA00006611"/>
    </source>
</evidence>
<reference evidence="5" key="1">
    <citation type="journal article" date="2014" name="Int. J. Syst. Evol. Microbiol.">
        <title>Complete genome sequence of Corynebacterium casei LMG S-19264T (=DSM 44701T), isolated from a smear-ripened cheese.</title>
        <authorList>
            <consortium name="US DOE Joint Genome Institute (JGI-PGF)"/>
            <person name="Walter F."/>
            <person name="Albersmeier A."/>
            <person name="Kalinowski J."/>
            <person name="Ruckert C."/>
        </authorList>
    </citation>
    <scope>NUCLEOTIDE SEQUENCE</scope>
    <source>
        <strain evidence="5">CGMCC 1.15178</strain>
    </source>
</reference>
<dbReference type="CDD" id="cd01129">
    <property type="entry name" value="PulE-GspE-like"/>
    <property type="match status" value="1"/>
</dbReference>
<dbReference type="EMBL" id="BMHP01000001">
    <property type="protein sequence ID" value="GGD47980.1"/>
    <property type="molecule type" value="Genomic_DNA"/>
</dbReference>
<comment type="caution">
    <text evidence="5">The sequence shown here is derived from an EMBL/GenBank/DDBJ whole genome shotgun (WGS) entry which is preliminary data.</text>
</comment>
<dbReference type="SUPFAM" id="SSF160246">
    <property type="entry name" value="EspE N-terminal domain-like"/>
    <property type="match status" value="1"/>
</dbReference>
<gene>
    <name evidence="5" type="ORF">GCM10010911_01910</name>
</gene>
<dbReference type="SUPFAM" id="SSF52540">
    <property type="entry name" value="P-loop containing nucleoside triphosphate hydrolases"/>
    <property type="match status" value="1"/>
</dbReference>
<organism evidence="5 6">
    <name type="scientific">Paenibacillus nasutitermitis</name>
    <dbReference type="NCBI Taxonomy" id="1652958"/>
    <lineage>
        <taxon>Bacteria</taxon>
        <taxon>Bacillati</taxon>
        <taxon>Bacillota</taxon>
        <taxon>Bacilli</taxon>
        <taxon>Bacillales</taxon>
        <taxon>Paenibacillaceae</taxon>
        <taxon>Paenibacillus</taxon>
    </lineage>
</organism>
<dbReference type="InterPro" id="IPR003593">
    <property type="entry name" value="AAA+_ATPase"/>
</dbReference>
<dbReference type="RefSeq" id="WP_188988262.1">
    <property type="nucleotide sequence ID" value="NZ_BMHP01000001.1"/>
</dbReference>
<dbReference type="PANTHER" id="PTHR30258">
    <property type="entry name" value="TYPE II SECRETION SYSTEM PROTEIN GSPE-RELATED"/>
    <property type="match status" value="1"/>
</dbReference>
<dbReference type="InterPro" id="IPR037257">
    <property type="entry name" value="T2SS_E_N_sf"/>
</dbReference>
<dbReference type="Gene3D" id="3.40.50.300">
    <property type="entry name" value="P-loop containing nucleotide triphosphate hydrolases"/>
    <property type="match status" value="1"/>
</dbReference>
<dbReference type="Gene3D" id="3.30.300.160">
    <property type="entry name" value="Type II secretion system, protein E, N-terminal domain"/>
    <property type="match status" value="1"/>
</dbReference>
<dbReference type="FunFam" id="3.40.50.300:FF:000398">
    <property type="entry name" value="Type IV pilus assembly ATPase PilB"/>
    <property type="match status" value="1"/>
</dbReference>
<name>A0A916YKS8_9BACL</name>
<keyword evidence="6" id="KW-1185">Reference proteome</keyword>
<dbReference type="Proteomes" id="UP000612456">
    <property type="component" value="Unassembled WGS sequence"/>
</dbReference>
<feature type="domain" description="AAA+ ATPase" evidence="4">
    <location>
        <begin position="306"/>
        <end position="458"/>
    </location>
</feature>
<evidence type="ECO:0000313" key="6">
    <source>
        <dbReference type="Proteomes" id="UP000612456"/>
    </source>
</evidence>
<proteinExistence type="inferred from homology"/>
<reference evidence="5" key="2">
    <citation type="submission" date="2020-09" db="EMBL/GenBank/DDBJ databases">
        <authorList>
            <person name="Sun Q."/>
            <person name="Zhou Y."/>
        </authorList>
    </citation>
    <scope>NUCLEOTIDE SEQUENCE</scope>
    <source>
        <strain evidence="5">CGMCC 1.15178</strain>
    </source>
</reference>
<dbReference type="AlphaFoldDB" id="A0A916YKS8"/>
<evidence type="ECO:0000256" key="2">
    <source>
        <dbReference type="ARBA" id="ARBA00022741"/>
    </source>
</evidence>
<dbReference type="Pfam" id="PF00437">
    <property type="entry name" value="T2SSE"/>
    <property type="match status" value="1"/>
</dbReference>